<sequence>MFNYLIDESGALFGPVEFPVVPGIGTQLPSNAVTLGIELSPAPAAHTWAFVDGALQLQADCRGDVYRTDTGFRETWMKLGDLPDGYTTQAWPGACHRWINGSWAFDETARLVDLNSQALAKRDALLREAILRIAPLQYAEDIGDTTHIEQLALMEWKLYSVELNRLEQQTNFPTAIDWPQVPGSSQ</sequence>
<dbReference type="EMBL" id="CP101125">
    <property type="protein sequence ID" value="UTO12693.1"/>
    <property type="molecule type" value="Genomic_DNA"/>
</dbReference>
<accession>A0ABY5EA79</accession>
<protein>
    <submittedName>
        <fullName evidence="1">Tail fiber assembly protein</fullName>
    </submittedName>
</protein>
<dbReference type="Proteomes" id="UP001059607">
    <property type="component" value="Chromosome"/>
</dbReference>
<proteinExistence type="predicted"/>
<evidence type="ECO:0000313" key="2">
    <source>
        <dbReference type="Proteomes" id="UP001059607"/>
    </source>
</evidence>
<dbReference type="Pfam" id="PF02413">
    <property type="entry name" value="Caudo_TAP"/>
    <property type="match status" value="1"/>
</dbReference>
<name>A0ABY5EA79_9PSED</name>
<keyword evidence="2" id="KW-1185">Reference proteome</keyword>
<gene>
    <name evidence="1" type="ORF">NK667_21295</name>
</gene>
<dbReference type="InterPro" id="IPR003458">
    <property type="entry name" value="Phage_T4_Gp38_tail_assem"/>
</dbReference>
<organism evidence="1 2">
    <name type="scientific">Pseudomonas nunensis</name>
    <dbReference type="NCBI Taxonomy" id="2961896"/>
    <lineage>
        <taxon>Bacteria</taxon>
        <taxon>Pseudomonadati</taxon>
        <taxon>Pseudomonadota</taxon>
        <taxon>Gammaproteobacteria</taxon>
        <taxon>Pseudomonadales</taxon>
        <taxon>Pseudomonadaceae</taxon>
        <taxon>Pseudomonas</taxon>
    </lineage>
</organism>
<reference evidence="1" key="1">
    <citation type="submission" date="2022-07" db="EMBL/GenBank/DDBJ databases">
        <title>Pseudomonas nunamit sp. nov. an antifungal species isolated from Greenland.</title>
        <authorList>
            <person name="Ntana F."/>
            <person name="Hennessy R.C."/>
            <person name="Zervas A."/>
            <person name="Stougaard P."/>
        </authorList>
    </citation>
    <scope>NUCLEOTIDE SEQUENCE</scope>
    <source>
        <strain evidence="1">In5</strain>
    </source>
</reference>
<dbReference type="RefSeq" id="WP_054615977.1">
    <property type="nucleotide sequence ID" value="NZ_CP101125.1"/>
</dbReference>
<evidence type="ECO:0000313" key="1">
    <source>
        <dbReference type="EMBL" id="UTO12693.1"/>
    </source>
</evidence>